<evidence type="ECO:0000256" key="1">
    <source>
        <dbReference type="ARBA" id="ARBA00004454"/>
    </source>
</evidence>
<dbReference type="InterPro" id="IPR022796">
    <property type="entry name" value="Chloroa_b-bind"/>
</dbReference>
<protein>
    <submittedName>
        <fullName evidence="9">Chlorophyll a-b binding protein 4 chloroplastic</fullName>
    </submittedName>
</protein>
<comment type="caution">
    <text evidence="9">The sequence shown here is derived from an EMBL/GenBank/DDBJ whole genome shotgun (WGS) entry which is preliminary data.</text>
</comment>
<keyword evidence="5 8" id="KW-1133">Transmembrane helix</keyword>
<reference evidence="9" key="1">
    <citation type="submission" date="2020-07" db="EMBL/GenBank/DDBJ databases">
        <title>Ethylene signaling mediates host invasion by parasitic plants.</title>
        <authorList>
            <person name="Yoshida S."/>
        </authorList>
    </citation>
    <scope>NUCLEOTIDE SEQUENCE</scope>
    <source>
        <strain evidence="9">Okayama</strain>
    </source>
</reference>
<proteinExistence type="predicted"/>
<gene>
    <name evidence="9" type="ORF">PHJA_000526700</name>
</gene>
<sequence length="80" mass="9178">MLGVVGILLTKVLTSIAILNVHKWYDAGKSEYFSSSLILFVIVFILFHCVEIRRWQEIKNPGNVNQDPIFKSYILPPDEV</sequence>
<dbReference type="Gene3D" id="1.10.3460.10">
    <property type="entry name" value="Chlorophyll a/b binding protein domain"/>
    <property type="match status" value="1"/>
</dbReference>
<dbReference type="Pfam" id="PF00504">
    <property type="entry name" value="Chloroa_b-bind"/>
    <property type="match status" value="1"/>
</dbReference>
<dbReference type="EMBL" id="BMAC01000071">
    <property type="protein sequence ID" value="GFP83832.1"/>
    <property type="molecule type" value="Genomic_DNA"/>
</dbReference>
<accession>A0A830BCL6</accession>
<feature type="transmembrane region" description="Helical" evidence="8">
    <location>
        <begin position="33"/>
        <end position="50"/>
    </location>
</feature>
<dbReference type="Proteomes" id="UP000653305">
    <property type="component" value="Unassembled WGS sequence"/>
</dbReference>
<name>A0A830BCL6_9LAMI</name>
<evidence type="ECO:0000256" key="6">
    <source>
        <dbReference type="ARBA" id="ARBA00023078"/>
    </source>
</evidence>
<keyword evidence="2" id="KW-0150">Chloroplast</keyword>
<evidence type="ECO:0000313" key="10">
    <source>
        <dbReference type="Proteomes" id="UP000653305"/>
    </source>
</evidence>
<evidence type="ECO:0000256" key="7">
    <source>
        <dbReference type="ARBA" id="ARBA00023136"/>
    </source>
</evidence>
<dbReference type="SUPFAM" id="SSF103511">
    <property type="entry name" value="Chlorophyll a-b binding protein"/>
    <property type="match status" value="1"/>
</dbReference>
<evidence type="ECO:0000256" key="4">
    <source>
        <dbReference type="ARBA" id="ARBA00022692"/>
    </source>
</evidence>
<dbReference type="AlphaFoldDB" id="A0A830BCL6"/>
<keyword evidence="10" id="KW-1185">Reference proteome</keyword>
<comment type="subcellular location">
    <subcellularLocation>
        <location evidence="1">Plastid</location>
        <location evidence="1">Chloroplast thylakoid membrane</location>
        <topology evidence="1">Multi-pass membrane protein</topology>
    </subcellularLocation>
</comment>
<evidence type="ECO:0000256" key="5">
    <source>
        <dbReference type="ARBA" id="ARBA00022989"/>
    </source>
</evidence>
<dbReference type="GO" id="GO:0009535">
    <property type="term" value="C:chloroplast thylakoid membrane"/>
    <property type="evidence" value="ECO:0007669"/>
    <property type="project" value="UniProtKB-SubCell"/>
</dbReference>
<organism evidence="9 10">
    <name type="scientific">Phtheirospermum japonicum</name>
    <dbReference type="NCBI Taxonomy" id="374723"/>
    <lineage>
        <taxon>Eukaryota</taxon>
        <taxon>Viridiplantae</taxon>
        <taxon>Streptophyta</taxon>
        <taxon>Embryophyta</taxon>
        <taxon>Tracheophyta</taxon>
        <taxon>Spermatophyta</taxon>
        <taxon>Magnoliopsida</taxon>
        <taxon>eudicotyledons</taxon>
        <taxon>Gunneridae</taxon>
        <taxon>Pentapetalae</taxon>
        <taxon>asterids</taxon>
        <taxon>lamiids</taxon>
        <taxon>Lamiales</taxon>
        <taxon>Orobanchaceae</taxon>
        <taxon>Orobanchaceae incertae sedis</taxon>
        <taxon>Phtheirospermum</taxon>
    </lineage>
</organism>
<keyword evidence="7 8" id="KW-0472">Membrane</keyword>
<keyword evidence="6" id="KW-0793">Thylakoid</keyword>
<keyword evidence="3" id="KW-0934">Plastid</keyword>
<evidence type="ECO:0000256" key="8">
    <source>
        <dbReference type="SAM" id="Phobius"/>
    </source>
</evidence>
<keyword evidence="4 8" id="KW-0812">Transmembrane</keyword>
<evidence type="ECO:0000313" key="9">
    <source>
        <dbReference type="EMBL" id="GFP83832.1"/>
    </source>
</evidence>
<evidence type="ECO:0000256" key="2">
    <source>
        <dbReference type="ARBA" id="ARBA00022528"/>
    </source>
</evidence>
<dbReference type="OrthoDB" id="423598at2759"/>
<evidence type="ECO:0000256" key="3">
    <source>
        <dbReference type="ARBA" id="ARBA00022640"/>
    </source>
</evidence>